<evidence type="ECO:0000313" key="2">
    <source>
        <dbReference type="Proteomes" id="UP000008634"/>
    </source>
</evidence>
<dbReference type="eggNOG" id="COG2849">
    <property type="taxonomic scope" value="Bacteria"/>
</dbReference>
<dbReference type="OrthoDB" id="830908at2"/>
<dbReference type="HOGENOM" id="CLU_342854_0_0_10"/>
<organism evidence="1 2">
    <name type="scientific">Cellulophaga algicola (strain DSM 14237 / IC166 / ACAM 630)</name>
    <dbReference type="NCBI Taxonomy" id="688270"/>
    <lineage>
        <taxon>Bacteria</taxon>
        <taxon>Pseudomonadati</taxon>
        <taxon>Bacteroidota</taxon>
        <taxon>Flavobacteriia</taxon>
        <taxon>Flavobacteriales</taxon>
        <taxon>Flavobacteriaceae</taxon>
        <taxon>Cellulophaga</taxon>
    </lineage>
</organism>
<dbReference type="EMBL" id="CP002453">
    <property type="protein sequence ID" value="ADV48487.1"/>
    <property type="molecule type" value="Genomic_DNA"/>
</dbReference>
<dbReference type="AlphaFoldDB" id="E6X6I1"/>
<name>E6X6I1_CELAD</name>
<protein>
    <submittedName>
        <fullName evidence="1">MORN variant repeat-containing protein</fullName>
    </submittedName>
</protein>
<keyword evidence="2" id="KW-1185">Reference proteome</keyword>
<gene>
    <name evidence="1" type="ordered locus">Celal_1172</name>
</gene>
<dbReference type="SUPFAM" id="SSF82185">
    <property type="entry name" value="Histone H3 K4-specific methyltransferase SET7/9 N-terminal domain"/>
    <property type="match status" value="2"/>
</dbReference>
<dbReference type="Gene3D" id="2.20.110.10">
    <property type="entry name" value="Histone H3 K4-specific methyltransferase SET7/9 N-terminal domain"/>
    <property type="match status" value="1"/>
</dbReference>
<proteinExistence type="predicted"/>
<dbReference type="KEGG" id="cao:Celal_1172"/>
<reference evidence="1 2" key="1">
    <citation type="journal article" date="2010" name="Stand. Genomic Sci.">
        <title>Complete genome sequence of Cellulophaga algicola type strain (IC166).</title>
        <authorList>
            <person name="Abt B."/>
            <person name="Lu M."/>
            <person name="Misra M."/>
            <person name="Han C."/>
            <person name="Nolan M."/>
            <person name="Lucas S."/>
            <person name="Hammon N."/>
            <person name="Deshpande S."/>
            <person name="Cheng J.F."/>
            <person name="Tapia R."/>
            <person name="Goodwin L."/>
            <person name="Pitluck S."/>
            <person name="Liolios K."/>
            <person name="Pagani I."/>
            <person name="Ivanova N."/>
            <person name="Mavromatis K."/>
            <person name="Ovchinikova G."/>
            <person name="Pati A."/>
            <person name="Chen A."/>
            <person name="Palaniappan K."/>
            <person name="Land M."/>
            <person name="Hauser L."/>
            <person name="Chang Y.J."/>
            <person name="Jeffries C.D."/>
            <person name="Detter J.C."/>
            <person name="Brambilla E."/>
            <person name="Rohde M."/>
            <person name="Tindall B.J."/>
            <person name="Goker M."/>
            <person name="Woyke T."/>
            <person name="Bristow J."/>
            <person name="Eisen J.A."/>
            <person name="Markowitz V."/>
            <person name="Hugenholtz P."/>
            <person name="Kyrpides N.C."/>
            <person name="Klenk H.P."/>
            <person name="Lapidus A."/>
        </authorList>
    </citation>
    <scope>NUCLEOTIDE SEQUENCE [LARGE SCALE GENOMIC DNA]</scope>
    <source>
        <strain evidence="2">DSM 14237 / IC166 / ACAM 630</strain>
    </source>
</reference>
<sequence length="736" mass="85201">MIPKNKILFILVTFLLTNGIAQEKSTTYYDAFWNETTKEEASFYRNRPLEKKEDLVLVKDYYMNGNLQFVGWADEYREDEYSGEVTWYYENGKKEAVRNYEYGSLNGASKTYYPSGQINKELNFEDGYLNGEAKIYNETGELAYEYTNKNGQPYNGYTECLTLYKNGNPFDRKIMYESTNKLAYKKTCLDGKCTFLVYNIKGKLLSEFVIEQKFLEGLLPEYYSTSCSTAVSLKNLISYKGGKKEGEALFFDENENVLYTGHYKNDEPYSGTFYLEDLGFDYFTSYKNGKKEGTETTFKDGDLITKGEYKQGKRTSGTFITEEEFGGSDYLKLVTVANGKEEGKQSYYNYAGIHEYNLLGYYHAKNGILNGEKVVYYNYPEIVYRIIYKNGQPYEGSIVEHEDSGEALVYKEGNIFGKRLNQRRQGKIYWEYYNDNEELFAEEHPNFHIEGEEILHGTYKNGLPYQGYIVRPKAELYILDFYEAGIKKYQYSADMAQYDREETPENYNEELEPALRSIYKNDKIYTGLEFDTSGNSFSKKTLKEGVTKALSLYVFAMHYGNIINITTTETGYTITEAKYPKAKISATNGTISFLYDDEIIHRKNKDEMANLRVTYIISGDTIIPTKAWDQDLIYADEYRENYKTDFLAGFYTNIAPSEFEATGIFSKLENLSNDNDSSAVAFIQYNDKGLPYTGMLIEKLGENYEGTLYKKGKKSKILKNKKLPTLKMFFENNIMK</sequence>
<accession>E6X6I1</accession>
<dbReference type="Proteomes" id="UP000008634">
    <property type="component" value="Chromosome"/>
</dbReference>
<dbReference type="Gene3D" id="3.90.930.1">
    <property type="match status" value="1"/>
</dbReference>
<evidence type="ECO:0000313" key="1">
    <source>
        <dbReference type="EMBL" id="ADV48487.1"/>
    </source>
</evidence>
<dbReference type="RefSeq" id="WP_013549971.1">
    <property type="nucleotide sequence ID" value="NC_014934.1"/>
</dbReference>
<dbReference type="STRING" id="688270.Celal_1172"/>